<gene>
    <name evidence="2" type="ORF">EKJ_22070</name>
</gene>
<dbReference type="AlphaFoldDB" id="A0A3T1CK95"/>
<dbReference type="InterPro" id="IPR022496">
    <property type="entry name" value="T6A_TsaB"/>
</dbReference>
<accession>A0A3T1CK95</accession>
<dbReference type="Gene3D" id="3.30.420.40">
    <property type="match status" value="2"/>
</dbReference>
<name>A0A3T1CK95_9SPHN</name>
<reference evidence="2 3" key="1">
    <citation type="submission" date="2019-01" db="EMBL/GenBank/DDBJ databases">
        <title>Complete genome sequence of Erythrobacter flavus KJ5.</title>
        <authorList>
            <person name="Kanesaki Y."/>
            <person name="Brotosudarmo T."/>
            <person name="Moriuchi R."/>
            <person name="Awai K."/>
        </authorList>
    </citation>
    <scope>NUCLEOTIDE SEQUENCE [LARGE SCALE GENOMIC DNA]</scope>
    <source>
        <strain evidence="2 3">KJ5</strain>
    </source>
</reference>
<keyword evidence="2" id="KW-0808">Transferase</keyword>
<dbReference type="GO" id="GO:0002949">
    <property type="term" value="P:tRNA threonylcarbamoyladenosine modification"/>
    <property type="evidence" value="ECO:0007669"/>
    <property type="project" value="InterPro"/>
</dbReference>
<dbReference type="InterPro" id="IPR043129">
    <property type="entry name" value="ATPase_NBD"/>
</dbReference>
<evidence type="ECO:0000313" key="2">
    <source>
        <dbReference type="EMBL" id="BBI21360.1"/>
    </source>
</evidence>
<evidence type="ECO:0000259" key="1">
    <source>
        <dbReference type="Pfam" id="PF00814"/>
    </source>
</evidence>
<feature type="domain" description="Gcp-like" evidence="1">
    <location>
        <begin position="30"/>
        <end position="121"/>
    </location>
</feature>
<dbReference type="InterPro" id="IPR000905">
    <property type="entry name" value="Gcp-like_dom"/>
</dbReference>
<dbReference type="RefSeq" id="WP_130586875.1">
    <property type="nucleotide sequence ID" value="NZ_AP019389.1"/>
</dbReference>
<dbReference type="Proteomes" id="UP000290057">
    <property type="component" value="Chromosome"/>
</dbReference>
<organism evidence="2 3">
    <name type="scientific">Qipengyuania flava</name>
    <dbReference type="NCBI Taxonomy" id="192812"/>
    <lineage>
        <taxon>Bacteria</taxon>
        <taxon>Pseudomonadati</taxon>
        <taxon>Pseudomonadota</taxon>
        <taxon>Alphaproteobacteria</taxon>
        <taxon>Sphingomonadales</taxon>
        <taxon>Erythrobacteraceae</taxon>
        <taxon>Qipengyuania</taxon>
    </lineage>
</organism>
<dbReference type="Pfam" id="PF00814">
    <property type="entry name" value="TsaD"/>
    <property type="match status" value="1"/>
</dbReference>
<proteinExistence type="predicted"/>
<evidence type="ECO:0000313" key="3">
    <source>
        <dbReference type="Proteomes" id="UP000290057"/>
    </source>
</evidence>
<dbReference type="SUPFAM" id="SSF53067">
    <property type="entry name" value="Actin-like ATPase domain"/>
    <property type="match status" value="1"/>
</dbReference>
<dbReference type="EMBL" id="AP019389">
    <property type="protein sequence ID" value="BBI21360.1"/>
    <property type="molecule type" value="Genomic_DNA"/>
</dbReference>
<dbReference type="GO" id="GO:0016740">
    <property type="term" value="F:transferase activity"/>
    <property type="evidence" value="ECO:0007669"/>
    <property type="project" value="UniProtKB-KW"/>
</dbReference>
<sequence length="204" mass="21275">MRILAIETATEACSVALFDDGVLLDARHEVLGRGHAERLVPMIAELPDKGRAAEIRVSLGPGSFTGVRIGLAVARALGIAWEARVRGYPTLALVAAMARDAGDGSVTACMTGGHGEWFVQDFTADGSPSVEVISLPPAQAAERPVQSVIAGSKAEELHALLPPGSALSAVRLPDARHALKLDPALLRDELAPLYGRPPDAKLPG</sequence>
<protein>
    <submittedName>
        <fullName evidence="2">tRNA (Adenosine(37)-N6)-threonylcarbamoyltransferase complex dimerization subunit type 1 TsaB</fullName>
    </submittedName>
</protein>
<keyword evidence="3" id="KW-1185">Reference proteome</keyword>
<dbReference type="NCBIfam" id="TIGR03725">
    <property type="entry name" value="T6A_YeaZ"/>
    <property type="match status" value="1"/>
</dbReference>